<dbReference type="PANTHER" id="PTHR10643:SF2">
    <property type="entry name" value="KINETOCHORE PROTEIN NDC80 HOMOLOG"/>
    <property type="match status" value="1"/>
</dbReference>
<sequence length="157" mass="18639">MDMMMEDHDLLDRAREAIEDKRNEVEALEHRVRAAEEEYEKTKEVTTAQKLASDAQIEKMEKELAKMRAQLSESVQLMEQREMNINIEYEQLTLRSNALREELHTEIMRMLNDVIKFKMHIQKNLEEYEFFVADEVEKELTSEDGGEETMRVSHDLS</sequence>
<comment type="caution">
    <text evidence="2">The sequence shown here is derived from an EMBL/GenBank/DDBJ whole genome shotgun (WGS) entry which is preliminary data.</text>
</comment>
<evidence type="ECO:0008006" key="4">
    <source>
        <dbReference type="Google" id="ProtNLM"/>
    </source>
</evidence>
<evidence type="ECO:0000256" key="1">
    <source>
        <dbReference type="SAM" id="Coils"/>
    </source>
</evidence>
<reference evidence="2 3" key="1">
    <citation type="journal article" date="2024" name="Commun. Biol.">
        <title>Comparative genomic analysis of thermophilic fungi reveals convergent evolutionary adaptations and gene losses.</title>
        <authorList>
            <person name="Steindorff A.S."/>
            <person name="Aguilar-Pontes M.V."/>
            <person name="Robinson A.J."/>
            <person name="Andreopoulos B."/>
            <person name="LaButti K."/>
            <person name="Kuo A."/>
            <person name="Mondo S."/>
            <person name="Riley R."/>
            <person name="Otillar R."/>
            <person name="Haridas S."/>
            <person name="Lipzen A."/>
            <person name="Grimwood J."/>
            <person name="Schmutz J."/>
            <person name="Clum A."/>
            <person name="Reid I.D."/>
            <person name="Moisan M.C."/>
            <person name="Butler G."/>
            <person name="Nguyen T.T.M."/>
            <person name="Dewar K."/>
            <person name="Conant G."/>
            <person name="Drula E."/>
            <person name="Henrissat B."/>
            <person name="Hansel C."/>
            <person name="Singer S."/>
            <person name="Hutchinson M.I."/>
            <person name="de Vries R.P."/>
            <person name="Natvig D.O."/>
            <person name="Powell A.J."/>
            <person name="Tsang A."/>
            <person name="Grigoriev I.V."/>
        </authorList>
    </citation>
    <scope>NUCLEOTIDE SEQUENCE [LARGE SCALE GENOMIC DNA]</scope>
    <source>
        <strain evidence="2 3">ATCC 24622</strain>
    </source>
</reference>
<accession>A0ABR3V000</accession>
<protein>
    <recommendedName>
        <fullName evidence="4">Tropomyosin</fullName>
    </recommendedName>
</protein>
<dbReference type="InterPro" id="IPR005550">
    <property type="entry name" value="Kinetochore_Ndc80"/>
</dbReference>
<name>A0ABR3V000_9PEZI</name>
<evidence type="ECO:0000313" key="3">
    <source>
        <dbReference type="Proteomes" id="UP001586593"/>
    </source>
</evidence>
<keyword evidence="1" id="KW-0175">Coiled coil</keyword>
<proteinExistence type="predicted"/>
<dbReference type="PANTHER" id="PTHR10643">
    <property type="entry name" value="KINETOCHORE PROTEIN NDC80"/>
    <property type="match status" value="1"/>
</dbReference>
<evidence type="ECO:0000313" key="2">
    <source>
        <dbReference type="EMBL" id="KAL1835159.1"/>
    </source>
</evidence>
<keyword evidence="3" id="KW-1185">Reference proteome</keyword>
<organism evidence="2 3">
    <name type="scientific">Phialemonium thermophilum</name>
    <dbReference type="NCBI Taxonomy" id="223376"/>
    <lineage>
        <taxon>Eukaryota</taxon>
        <taxon>Fungi</taxon>
        <taxon>Dikarya</taxon>
        <taxon>Ascomycota</taxon>
        <taxon>Pezizomycotina</taxon>
        <taxon>Sordariomycetes</taxon>
        <taxon>Sordariomycetidae</taxon>
        <taxon>Cephalothecales</taxon>
        <taxon>Cephalothecaceae</taxon>
        <taxon>Phialemonium</taxon>
    </lineage>
</organism>
<feature type="coiled-coil region" evidence="1">
    <location>
        <begin position="11"/>
        <end position="77"/>
    </location>
</feature>
<dbReference type="Proteomes" id="UP001586593">
    <property type="component" value="Unassembled WGS sequence"/>
</dbReference>
<dbReference type="EMBL" id="JAZHXJ010003447">
    <property type="protein sequence ID" value="KAL1835159.1"/>
    <property type="molecule type" value="Genomic_DNA"/>
</dbReference>
<gene>
    <name evidence="2" type="ORF">VTK73DRAFT_6133</name>
</gene>